<dbReference type="GO" id="GO:0004674">
    <property type="term" value="F:protein serine/threonine kinase activity"/>
    <property type="evidence" value="ECO:0007669"/>
    <property type="project" value="UniProtKB-EC"/>
</dbReference>
<dbReference type="PANTHER" id="PTHR43289">
    <property type="entry name" value="MITOGEN-ACTIVATED PROTEIN KINASE KINASE KINASE 20-RELATED"/>
    <property type="match status" value="1"/>
</dbReference>
<gene>
    <name evidence="7" type="primary">pknH_1</name>
    <name evidence="7" type="ORF">Mal48_00080</name>
</gene>
<dbReference type="PROSITE" id="PS50011">
    <property type="entry name" value="PROTEIN_KINASE_DOM"/>
    <property type="match status" value="1"/>
</dbReference>
<dbReference type="Gene3D" id="3.90.1580.10">
    <property type="entry name" value="paralog of FGE (formylglycine-generating enzyme)"/>
    <property type="match status" value="1"/>
</dbReference>
<dbReference type="InterPro" id="IPR041916">
    <property type="entry name" value="Anti_sigma_zinc_sf"/>
</dbReference>
<evidence type="ECO:0000313" key="7">
    <source>
        <dbReference type="EMBL" id="QDT30781.1"/>
    </source>
</evidence>
<dbReference type="CDD" id="cd14014">
    <property type="entry name" value="STKc_PknB_like"/>
    <property type="match status" value="1"/>
</dbReference>
<dbReference type="Proteomes" id="UP000315724">
    <property type="component" value="Chromosome"/>
</dbReference>
<dbReference type="OrthoDB" id="6111975at2"/>
<dbReference type="InterPro" id="IPR000719">
    <property type="entry name" value="Prot_kinase_dom"/>
</dbReference>
<dbReference type="Pfam" id="PF03781">
    <property type="entry name" value="FGE-sulfatase"/>
    <property type="match status" value="1"/>
</dbReference>
<dbReference type="InterPro" id="IPR017441">
    <property type="entry name" value="Protein_kinase_ATP_BS"/>
</dbReference>
<dbReference type="InterPro" id="IPR042095">
    <property type="entry name" value="SUMF_sf"/>
</dbReference>
<feature type="domain" description="Protein kinase" evidence="6">
    <location>
        <begin position="110"/>
        <end position="368"/>
    </location>
</feature>
<keyword evidence="4 5" id="KW-0067">ATP-binding</keyword>
<dbReference type="SMART" id="SM00220">
    <property type="entry name" value="S_TKc"/>
    <property type="match status" value="1"/>
</dbReference>
<evidence type="ECO:0000256" key="3">
    <source>
        <dbReference type="ARBA" id="ARBA00022777"/>
    </source>
</evidence>
<keyword evidence="1 7" id="KW-0808">Transferase</keyword>
<dbReference type="InterPro" id="IPR008271">
    <property type="entry name" value="Ser/Thr_kinase_AS"/>
</dbReference>
<proteinExistence type="predicted"/>
<sequence>MNCPSDLQLSEFLKGRLEEELSLQVEQHFEVCEECPARIASLDLGSHTISMDRLPEEDSNFDFVNEPECLQLQLFAKDLTHRAWPYGETSTIAVLNDGNSHKLPERIGHFRVLDRIGAGSFGVVLKCWDEHLDRPVAIKVSHPSRVKSESDAERYRLEAKLLAKMGHPNIVPVHASGLTDDGQVYIISRYIQGRNLAEILKVERFQIETAVRLVAKIAEAIHHMHTHGILHRDIKPGNILIDVDDIPYVTDFGLAIHEDEVVRNREVAGTLAYMSPEQLSGDGHLIVARSDIFSLGVVLFEMLTGVRPFGDRFADNSTEWMRKPPVPSDFEPNVPVALDRICSKALQRRSSERHSSARELQIELEKFLENPAAQPESEGQINRVYRGLRAFRKDDAEFFSELLPGQLSSEGHPQQVQYWLNRMDGRDPDCEPRIGVIYGATGSGKSSLVNAALVPKLAGIATPVLIQASEKKTEIDLAAQLKKVFLDLEAVSDLPEMTRRIRKRPLPHANQKVVIVIDQFEQWLQGRQIDSDQELVQALRQCDGHSIQCLLIVRDDYWVELSQFMRVVEASLNEGDNAMAVPEFTIEHAKTVLTKFGTLLKKGDLEDPEKAAFIERGVELIQSNGRVAPVWLALFVEITKELPWSSETIGYLDDFKALGRTYLRRRFDPEVCPRRYRPMIPAIKKLLSALLPEQGNNLKGQGLNFKELQEVCGYENKPQRFAQLIETLDSELRIISPIHQDGDDDQDLISYQLTHDYLVPSIRSWLEEEELQTHAGRARQKLRNHASLWSLKKEARQLPGLFEVAYIRSGTLPAEWSSLESEMMKTALRKIATRTLTAAILLAVLGTLMTLDLRKQRDTELLVQLKQANIENVPMIVDAIEERLPRMKDQVFREFQASTSGSASKARLALLLLNDEEEAAAELKRQLPESSFENFRIFTALLDEYDVPLDSYTDLFRSQTVPSEMRFQAACALLATNQDASLHNDETQVAISEAVVDGLIAKSGVSLETWTNWLSPYQEHLTEKLTRIFDAQGPQTDLNKAAFILSIFLRDDPATYSELLLRANDEQLSTLIDGIIDIPEAHLQSLDQKRRQVENNPESLDQKSKTNLLAAFVHLGETDFPFPYFRRQSDPSLRSELVHKLAGSRVNPERLLPHLKKSDNPDLTAGLLQVLGSLEPHHFTTAQQNELKQASTKLFIEDPDPEVHSSSQWVLKKFGETPSVPSTSARDAEKISQGWYSTESGFTMIVPPAEHRTLTSREKKNLLSVNWTFGISSTEVTVKDFCEYQKNYESIIKPNTSPDSAAGYIEIRDAMEYCNWLTKRSGMGADDLCYEVVRNYLQPRPDYLQRKGYRLPTEREWELATRSGSRTFFHFGSTDELINHYAWHIGNSNSQVHPVGLLKPNQLGLFDVSGNIGEWCHNHDDVVRNLKMNRSFRYAIPFRGGTFQSHLSSDMPIGSLKSESRIVMGQGGTFSYLGFRIARTLSHPENPQ</sequence>
<name>A0A517QGN2_9PLAN</name>
<dbReference type="GO" id="GO:0005524">
    <property type="term" value="F:ATP binding"/>
    <property type="evidence" value="ECO:0007669"/>
    <property type="project" value="UniProtKB-UniRule"/>
</dbReference>
<keyword evidence="8" id="KW-1185">Reference proteome</keyword>
<evidence type="ECO:0000256" key="5">
    <source>
        <dbReference type="PROSITE-ProRule" id="PRU10141"/>
    </source>
</evidence>
<dbReference type="PROSITE" id="PS00107">
    <property type="entry name" value="PROTEIN_KINASE_ATP"/>
    <property type="match status" value="1"/>
</dbReference>
<keyword evidence="2 5" id="KW-0547">Nucleotide-binding</keyword>
<reference evidence="7 8" key="1">
    <citation type="submission" date="2019-02" db="EMBL/GenBank/DDBJ databases">
        <title>Deep-cultivation of Planctomycetes and their phenomic and genomic characterization uncovers novel biology.</title>
        <authorList>
            <person name="Wiegand S."/>
            <person name="Jogler M."/>
            <person name="Boedeker C."/>
            <person name="Pinto D."/>
            <person name="Vollmers J."/>
            <person name="Rivas-Marin E."/>
            <person name="Kohn T."/>
            <person name="Peeters S.H."/>
            <person name="Heuer A."/>
            <person name="Rast P."/>
            <person name="Oberbeckmann S."/>
            <person name="Bunk B."/>
            <person name="Jeske O."/>
            <person name="Meyerdierks A."/>
            <person name="Storesund J.E."/>
            <person name="Kallscheuer N."/>
            <person name="Luecker S."/>
            <person name="Lage O.M."/>
            <person name="Pohl T."/>
            <person name="Merkel B.J."/>
            <person name="Hornburger P."/>
            <person name="Mueller R.-W."/>
            <person name="Bruemmer F."/>
            <person name="Labrenz M."/>
            <person name="Spormann A.M."/>
            <person name="Op den Camp H."/>
            <person name="Overmann J."/>
            <person name="Amann R."/>
            <person name="Jetten M.S.M."/>
            <person name="Mascher T."/>
            <person name="Medema M.H."/>
            <person name="Devos D.P."/>
            <person name="Kaster A.-K."/>
            <person name="Ovreas L."/>
            <person name="Rohde M."/>
            <person name="Galperin M.Y."/>
            <person name="Jogler C."/>
        </authorList>
    </citation>
    <scope>NUCLEOTIDE SEQUENCE [LARGE SCALE GENOMIC DNA]</scope>
    <source>
        <strain evidence="7 8">Mal48</strain>
    </source>
</reference>
<organism evidence="7 8">
    <name type="scientific">Thalassoglobus polymorphus</name>
    <dbReference type="NCBI Taxonomy" id="2527994"/>
    <lineage>
        <taxon>Bacteria</taxon>
        <taxon>Pseudomonadati</taxon>
        <taxon>Planctomycetota</taxon>
        <taxon>Planctomycetia</taxon>
        <taxon>Planctomycetales</taxon>
        <taxon>Planctomycetaceae</taxon>
        <taxon>Thalassoglobus</taxon>
    </lineage>
</organism>
<evidence type="ECO:0000256" key="1">
    <source>
        <dbReference type="ARBA" id="ARBA00022679"/>
    </source>
</evidence>
<dbReference type="EC" id="2.7.11.1" evidence="7"/>
<protein>
    <submittedName>
        <fullName evidence="7">Serine/threonine-protein kinase PknH</fullName>
        <ecNumber evidence="7">2.7.11.1</ecNumber>
    </submittedName>
</protein>
<dbReference type="InterPro" id="IPR049052">
    <property type="entry name" value="nSTAND1"/>
</dbReference>
<accession>A0A517QGN2</accession>
<dbReference type="EMBL" id="CP036267">
    <property type="protein sequence ID" value="QDT30781.1"/>
    <property type="molecule type" value="Genomic_DNA"/>
</dbReference>
<evidence type="ECO:0000259" key="6">
    <source>
        <dbReference type="PROSITE" id="PS50011"/>
    </source>
</evidence>
<dbReference type="Pfam" id="PF20703">
    <property type="entry name" value="nSTAND1"/>
    <property type="match status" value="1"/>
</dbReference>
<dbReference type="PROSITE" id="PS00108">
    <property type="entry name" value="PROTEIN_KINASE_ST"/>
    <property type="match status" value="1"/>
</dbReference>
<dbReference type="PANTHER" id="PTHR43289:SF6">
    <property type="entry name" value="SERINE_THREONINE-PROTEIN KINASE NEKL-3"/>
    <property type="match status" value="1"/>
</dbReference>
<dbReference type="InterPro" id="IPR011009">
    <property type="entry name" value="Kinase-like_dom_sf"/>
</dbReference>
<dbReference type="InterPro" id="IPR027417">
    <property type="entry name" value="P-loop_NTPase"/>
</dbReference>
<dbReference type="KEGG" id="tpol:Mal48_00080"/>
<dbReference type="InterPro" id="IPR005532">
    <property type="entry name" value="SUMF_dom"/>
</dbReference>
<evidence type="ECO:0000256" key="4">
    <source>
        <dbReference type="ARBA" id="ARBA00022840"/>
    </source>
</evidence>
<dbReference type="Gene3D" id="3.30.200.20">
    <property type="entry name" value="Phosphorylase Kinase, domain 1"/>
    <property type="match status" value="1"/>
</dbReference>
<evidence type="ECO:0000256" key="2">
    <source>
        <dbReference type="ARBA" id="ARBA00022741"/>
    </source>
</evidence>
<dbReference type="SUPFAM" id="SSF56436">
    <property type="entry name" value="C-type lectin-like"/>
    <property type="match status" value="1"/>
</dbReference>
<dbReference type="Gene3D" id="1.10.10.1320">
    <property type="entry name" value="Anti-sigma factor, zinc-finger domain"/>
    <property type="match status" value="1"/>
</dbReference>
<dbReference type="SUPFAM" id="SSF52540">
    <property type="entry name" value="P-loop containing nucleoside triphosphate hydrolases"/>
    <property type="match status" value="1"/>
</dbReference>
<dbReference type="InterPro" id="IPR016187">
    <property type="entry name" value="CTDL_fold"/>
</dbReference>
<dbReference type="RefSeq" id="WP_145194956.1">
    <property type="nucleotide sequence ID" value="NZ_CP036267.1"/>
</dbReference>
<dbReference type="Gene3D" id="1.10.510.10">
    <property type="entry name" value="Transferase(Phosphotransferase) domain 1"/>
    <property type="match status" value="1"/>
</dbReference>
<keyword evidence="3 7" id="KW-0418">Kinase</keyword>
<evidence type="ECO:0000313" key="8">
    <source>
        <dbReference type="Proteomes" id="UP000315724"/>
    </source>
</evidence>
<dbReference type="Pfam" id="PF00069">
    <property type="entry name" value="Pkinase"/>
    <property type="match status" value="1"/>
</dbReference>
<dbReference type="SUPFAM" id="SSF56112">
    <property type="entry name" value="Protein kinase-like (PK-like)"/>
    <property type="match status" value="1"/>
</dbReference>
<feature type="binding site" evidence="5">
    <location>
        <position position="139"/>
    </location>
    <ligand>
        <name>ATP</name>
        <dbReference type="ChEBI" id="CHEBI:30616"/>
    </ligand>
</feature>